<dbReference type="EC" id="1.14.13.-" evidence="9"/>
<dbReference type="SUPFAM" id="SSF51905">
    <property type="entry name" value="FAD/NAD(P)-binding domain"/>
    <property type="match status" value="1"/>
</dbReference>
<keyword evidence="4" id="KW-0285">Flavoprotein</keyword>
<dbReference type="PANTHER" id="PTHR43876:SF8">
    <property type="entry name" value="2-OCTAPRENYL-6-METHOXYPHENOL HYDROXYLASE"/>
    <property type="match status" value="1"/>
</dbReference>
<dbReference type="InterPro" id="IPR002938">
    <property type="entry name" value="FAD-bd"/>
</dbReference>
<gene>
    <name evidence="9" type="primary">ubiH</name>
    <name evidence="9" type="ORF">E2F46_14365</name>
</gene>
<evidence type="ECO:0000256" key="4">
    <source>
        <dbReference type="ARBA" id="ARBA00022630"/>
    </source>
</evidence>
<dbReference type="InterPro" id="IPR010971">
    <property type="entry name" value="UbiH/COQ6"/>
</dbReference>
<evidence type="ECO:0000256" key="5">
    <source>
        <dbReference type="ARBA" id="ARBA00022827"/>
    </source>
</evidence>
<dbReference type="GO" id="GO:0071949">
    <property type="term" value="F:FAD binding"/>
    <property type="evidence" value="ECO:0007669"/>
    <property type="project" value="InterPro"/>
</dbReference>
<dbReference type="AlphaFoldDB" id="A0A4R5TQ63"/>
<keyword evidence="5" id="KW-0274">FAD</keyword>
<evidence type="ECO:0000256" key="1">
    <source>
        <dbReference type="ARBA" id="ARBA00001974"/>
    </source>
</evidence>
<evidence type="ECO:0000259" key="8">
    <source>
        <dbReference type="Pfam" id="PF01494"/>
    </source>
</evidence>
<dbReference type="GO" id="GO:0006744">
    <property type="term" value="P:ubiquinone biosynthetic process"/>
    <property type="evidence" value="ECO:0007669"/>
    <property type="project" value="UniProtKB-UniPathway"/>
</dbReference>
<feature type="domain" description="FAD-binding" evidence="8">
    <location>
        <begin position="5"/>
        <end position="347"/>
    </location>
</feature>
<keyword evidence="6 9" id="KW-0560">Oxidoreductase</keyword>
<evidence type="ECO:0000256" key="7">
    <source>
        <dbReference type="ARBA" id="ARBA00023033"/>
    </source>
</evidence>
<evidence type="ECO:0000313" key="10">
    <source>
        <dbReference type="Proteomes" id="UP000294796"/>
    </source>
</evidence>
<dbReference type="InterPro" id="IPR051205">
    <property type="entry name" value="UbiH/COQ6_monooxygenase"/>
</dbReference>
<accession>A0A4R5TQ63</accession>
<dbReference type="InterPro" id="IPR036188">
    <property type="entry name" value="FAD/NAD-bd_sf"/>
</dbReference>
<comment type="caution">
    <text evidence="9">The sequence shown here is derived from an EMBL/GenBank/DDBJ whole genome shotgun (WGS) entry which is preliminary data.</text>
</comment>
<dbReference type="PANTHER" id="PTHR43876">
    <property type="entry name" value="UBIQUINONE BIOSYNTHESIS MONOOXYGENASE COQ6, MITOCHONDRIAL"/>
    <property type="match status" value="1"/>
</dbReference>
<sequence>MQHDHEVAIIGGGLVGASLALALDRVGVSTALVEATPQGVMPPVFDQRNLSFAEATVNALTALGVMQALKARPGSIRRIHASRAGDFGSVLLDAADHGRECFGAVVVARDFGKALELRLSQLRHGVRHRPARFLGFAEGGDACRAIRVGDEAGERILRARLVVGADGAHSWVRDALGIAAETHDYAQRLFVARLRTQRVPDCTAYERLRDDGPTALLPRGDGHYGLVHAVAATDADAVALLDDAAFLARVQDAFGWRAGRFVSVGERSVHPAVRVVAQATTAPRAVLVGNAAQSLHPIGAQGFNLGLRDALTLAELIEGADDPGSESLLQSYSDRRREDRERTLQFSHGLARATSNPAPWLRPLRSAALLAVGAVPSLQSMLAGGAMGYRGEVPALCRSDAPENAASQVVT</sequence>
<evidence type="ECO:0000256" key="2">
    <source>
        <dbReference type="ARBA" id="ARBA00004749"/>
    </source>
</evidence>
<dbReference type="NCBIfam" id="TIGR01988">
    <property type="entry name" value="Ubi-OHases"/>
    <property type="match status" value="1"/>
</dbReference>
<evidence type="ECO:0000256" key="3">
    <source>
        <dbReference type="ARBA" id="ARBA00005349"/>
    </source>
</evidence>
<dbReference type="PRINTS" id="PR00420">
    <property type="entry name" value="RNGMNOXGNASE"/>
</dbReference>
<dbReference type="UniPathway" id="UPA00232"/>
<dbReference type="OrthoDB" id="9769565at2"/>
<dbReference type="Pfam" id="PF01494">
    <property type="entry name" value="FAD_binding_3"/>
    <property type="match status" value="1"/>
</dbReference>
<organism evidence="9 10">
    <name type="scientific">Luteimonas aestuarii</name>
    <dbReference type="NCBI Taxonomy" id="453837"/>
    <lineage>
        <taxon>Bacteria</taxon>
        <taxon>Pseudomonadati</taxon>
        <taxon>Pseudomonadota</taxon>
        <taxon>Gammaproteobacteria</taxon>
        <taxon>Lysobacterales</taxon>
        <taxon>Lysobacteraceae</taxon>
        <taxon>Luteimonas</taxon>
    </lineage>
</organism>
<reference evidence="9 10" key="1">
    <citation type="submission" date="2019-03" db="EMBL/GenBank/DDBJ databases">
        <title>Luteimonas zhaokaii sp.nov., isolated from the rectal contents of Plateau pika in Yushu, Qinghai Province, China.</title>
        <authorList>
            <person name="Zhang G."/>
        </authorList>
    </citation>
    <scope>NUCLEOTIDE SEQUENCE [LARGE SCALE GENOMIC DNA]</scope>
    <source>
        <strain evidence="9 10">B9</strain>
    </source>
</reference>
<dbReference type="Gene3D" id="3.50.50.60">
    <property type="entry name" value="FAD/NAD(P)-binding domain"/>
    <property type="match status" value="2"/>
</dbReference>
<proteinExistence type="inferred from homology"/>
<comment type="cofactor">
    <cofactor evidence="1">
        <name>FAD</name>
        <dbReference type="ChEBI" id="CHEBI:57692"/>
    </cofactor>
</comment>
<dbReference type="NCBIfam" id="NF004356">
    <property type="entry name" value="PRK05732.1"/>
    <property type="match status" value="1"/>
</dbReference>
<dbReference type="GO" id="GO:0008681">
    <property type="term" value="F:2-octaprenyl-6-methoxyphenol hydroxylase activity"/>
    <property type="evidence" value="ECO:0007669"/>
    <property type="project" value="TreeGrafter"/>
</dbReference>
<comment type="pathway">
    <text evidence="2">Cofactor biosynthesis; ubiquinone biosynthesis.</text>
</comment>
<name>A0A4R5TQ63_9GAMM</name>
<keyword evidence="7" id="KW-0503">Monooxygenase</keyword>
<evidence type="ECO:0000313" key="9">
    <source>
        <dbReference type="EMBL" id="TDK21721.1"/>
    </source>
</evidence>
<dbReference type="Proteomes" id="UP000294796">
    <property type="component" value="Unassembled WGS sequence"/>
</dbReference>
<protein>
    <submittedName>
        <fullName evidence="9">2-octaprenyl-6-methoxyphenyl hydroxylase</fullName>
        <ecNumber evidence="9">1.14.13.-</ecNumber>
    </submittedName>
</protein>
<keyword evidence="10" id="KW-1185">Reference proteome</keyword>
<dbReference type="EMBL" id="SMTF01000015">
    <property type="protein sequence ID" value="TDK21721.1"/>
    <property type="molecule type" value="Genomic_DNA"/>
</dbReference>
<comment type="similarity">
    <text evidence="3">Belongs to the UbiH/COQ6 family.</text>
</comment>
<evidence type="ECO:0000256" key="6">
    <source>
        <dbReference type="ARBA" id="ARBA00023002"/>
    </source>
</evidence>
<dbReference type="RefSeq" id="WP_133323276.1">
    <property type="nucleotide sequence ID" value="NZ_SMTF01000015.1"/>
</dbReference>